<feature type="binding site" evidence="17">
    <location>
        <position position="147"/>
    </location>
    <ligand>
        <name>NAD(+)</name>
        <dbReference type="ChEBI" id="CHEBI:57540"/>
    </ligand>
</feature>
<evidence type="ECO:0000256" key="8">
    <source>
        <dbReference type="ARBA" id="ARBA00022490"/>
    </source>
</evidence>
<evidence type="ECO:0000259" key="20">
    <source>
        <dbReference type="Pfam" id="PF24621"/>
    </source>
</evidence>
<dbReference type="CDD" id="cd08195">
    <property type="entry name" value="DHQS"/>
    <property type="match status" value="1"/>
</dbReference>
<evidence type="ECO:0000256" key="6">
    <source>
        <dbReference type="ARBA" id="ARBA00013031"/>
    </source>
</evidence>
<keyword evidence="15 17" id="KW-0456">Lyase</keyword>
<dbReference type="EC" id="4.2.3.4" evidence="6 17"/>
<evidence type="ECO:0000256" key="1">
    <source>
        <dbReference type="ARBA" id="ARBA00001393"/>
    </source>
</evidence>
<dbReference type="InterPro" id="IPR050071">
    <property type="entry name" value="Dehydroquinate_synthase"/>
</dbReference>
<comment type="catalytic activity">
    <reaction evidence="1 17">
        <text>7-phospho-2-dehydro-3-deoxy-D-arabino-heptonate = 3-dehydroquinate + phosphate</text>
        <dbReference type="Rhea" id="RHEA:21968"/>
        <dbReference type="ChEBI" id="CHEBI:32364"/>
        <dbReference type="ChEBI" id="CHEBI:43474"/>
        <dbReference type="ChEBI" id="CHEBI:58394"/>
        <dbReference type="EC" id="4.2.3.4"/>
    </reaction>
</comment>
<dbReference type="InterPro" id="IPR016037">
    <property type="entry name" value="DHQ_synth_AroB"/>
</dbReference>
<feature type="binding site" evidence="17">
    <location>
        <begin position="102"/>
        <end position="106"/>
    </location>
    <ligand>
        <name>NAD(+)</name>
        <dbReference type="ChEBI" id="CHEBI:57540"/>
    </ligand>
</feature>
<dbReference type="NCBIfam" id="TIGR01357">
    <property type="entry name" value="aroB"/>
    <property type="match status" value="1"/>
</dbReference>
<comment type="cofactor">
    <cofactor evidence="17">
        <name>Co(2+)</name>
        <dbReference type="ChEBI" id="CHEBI:48828"/>
    </cofactor>
    <cofactor evidence="17">
        <name>Zn(2+)</name>
        <dbReference type="ChEBI" id="CHEBI:29105"/>
    </cofactor>
    <text evidence="17">Binds 1 divalent metal cation per subunit. Can use either Co(2+) or Zn(2+).</text>
</comment>
<dbReference type="GO" id="GO:0003856">
    <property type="term" value="F:3-dehydroquinate synthase activity"/>
    <property type="evidence" value="ECO:0007669"/>
    <property type="project" value="UniProtKB-EC"/>
</dbReference>
<feature type="binding site" evidence="17">
    <location>
        <position position="258"/>
    </location>
    <ligand>
        <name>Zn(2+)</name>
        <dbReference type="ChEBI" id="CHEBI:29105"/>
    </ligand>
</feature>
<accession>A0ABV7A5T2</accession>
<comment type="cofactor">
    <cofactor evidence="2 17">
        <name>NAD(+)</name>
        <dbReference type="ChEBI" id="CHEBI:57540"/>
    </cofactor>
</comment>
<dbReference type="InterPro" id="IPR030963">
    <property type="entry name" value="DHQ_synth_fam"/>
</dbReference>
<dbReference type="PANTHER" id="PTHR43622:SF7">
    <property type="entry name" value="3-DEHYDROQUINATE SYNTHASE, CHLOROPLASTIC"/>
    <property type="match status" value="1"/>
</dbReference>
<keyword evidence="8 17" id="KW-0963">Cytoplasm</keyword>
<dbReference type="Gene3D" id="1.20.1090.10">
    <property type="entry name" value="Dehydroquinate synthase-like - alpha domain"/>
    <property type="match status" value="1"/>
</dbReference>
<feature type="domain" description="3-dehydroquinate synthase C-terminal" evidence="20">
    <location>
        <begin position="177"/>
        <end position="317"/>
    </location>
</feature>
<dbReference type="HAMAP" id="MF_00110">
    <property type="entry name" value="DHQ_synthase"/>
    <property type="match status" value="1"/>
</dbReference>
<keyword evidence="10 17" id="KW-0479">Metal-binding</keyword>
<gene>
    <name evidence="17 21" type="primary">aroB</name>
    <name evidence="21" type="ORF">ACFODW_08170</name>
</gene>
<feature type="binding site" evidence="17">
    <location>
        <position position="180"/>
    </location>
    <ligand>
        <name>Zn(2+)</name>
        <dbReference type="ChEBI" id="CHEBI:29105"/>
    </ligand>
</feature>
<keyword evidence="18" id="KW-0472">Membrane</keyword>
<keyword evidence="18" id="KW-1133">Transmembrane helix</keyword>
<evidence type="ECO:0000256" key="5">
    <source>
        <dbReference type="ARBA" id="ARBA00005412"/>
    </source>
</evidence>
<evidence type="ECO:0000256" key="13">
    <source>
        <dbReference type="ARBA" id="ARBA00023027"/>
    </source>
</evidence>
<feature type="transmembrane region" description="Helical" evidence="18">
    <location>
        <begin position="94"/>
        <end position="116"/>
    </location>
</feature>
<evidence type="ECO:0000256" key="11">
    <source>
        <dbReference type="ARBA" id="ARBA00022741"/>
    </source>
</evidence>
<feature type="domain" description="3-dehydroquinate synthase N-terminal" evidence="19">
    <location>
        <begin position="65"/>
        <end position="175"/>
    </location>
</feature>
<feature type="binding site" evidence="17">
    <location>
        <position position="241"/>
    </location>
    <ligand>
        <name>Zn(2+)</name>
        <dbReference type="ChEBI" id="CHEBI:29105"/>
    </ligand>
</feature>
<evidence type="ECO:0000256" key="7">
    <source>
        <dbReference type="ARBA" id="ARBA00017684"/>
    </source>
</evidence>
<name>A0ABV7A5T2_9BACI</name>
<evidence type="ECO:0000256" key="16">
    <source>
        <dbReference type="ARBA" id="ARBA00023285"/>
    </source>
</evidence>
<keyword evidence="16 17" id="KW-0170">Cobalt</keyword>
<keyword evidence="13 17" id="KW-0520">NAD</keyword>
<sequence length="355" mass="39412">MKEMKVQASSHSYPIYVGENLRFQVGRLLKEEYSSIMVVSDETVGELYLEDILASINHSHLYYTLVPAGEESKNIDQFYQLHSKAMEFGLDRRSLIIALGGGVIGDLAGFVAATYMRGIDYIQVPTTILAHDSSVGGKVAVNHHMGKNMIGNFYPPKAVIYDVQTLESLSGKEVRSGYAELVKEAFIGDEKFLEELFSIKLGDLSSTQLTEHLYNGIKVKAAIVEADEKEAGIRKYLNLGHTLGHALEAENGYGKIAHGEAVAVGMLFALFISEQVYGRSLPYQQLLEWLHTNGYPLQVGETSPEALIERMKSDKKNIGNNIQMILLRGTGDLTTEEVPEQELKEYLKTFIGKLV</sequence>
<dbReference type="InterPro" id="IPR056179">
    <property type="entry name" value="DHQS_C"/>
</dbReference>
<evidence type="ECO:0000256" key="9">
    <source>
        <dbReference type="ARBA" id="ARBA00022605"/>
    </source>
</evidence>
<proteinExistence type="inferred from homology"/>
<dbReference type="EMBL" id="JBHRRZ010000014">
    <property type="protein sequence ID" value="MFC2948313.1"/>
    <property type="molecule type" value="Genomic_DNA"/>
</dbReference>
<comment type="pathway">
    <text evidence="4 17">Metabolic intermediate biosynthesis; chorismate biosynthesis; chorismate from D-erythrose 4-phosphate and phosphoenolpyruvate: step 2/7.</text>
</comment>
<reference evidence="22" key="1">
    <citation type="journal article" date="2019" name="Int. J. Syst. Evol. Microbiol.">
        <title>The Global Catalogue of Microorganisms (GCM) 10K type strain sequencing project: providing services to taxonomists for standard genome sequencing and annotation.</title>
        <authorList>
            <consortium name="The Broad Institute Genomics Platform"/>
            <consortium name="The Broad Institute Genome Sequencing Center for Infectious Disease"/>
            <person name="Wu L."/>
            <person name="Ma J."/>
        </authorList>
    </citation>
    <scope>NUCLEOTIDE SEQUENCE [LARGE SCALE GENOMIC DNA]</scope>
    <source>
        <strain evidence="22">KCTC 13193</strain>
    </source>
</reference>
<dbReference type="Pfam" id="PF01761">
    <property type="entry name" value="DHQ_synthase"/>
    <property type="match status" value="1"/>
</dbReference>
<keyword evidence="12 17" id="KW-0862">Zinc</keyword>
<dbReference type="Pfam" id="PF24621">
    <property type="entry name" value="DHQS_C"/>
    <property type="match status" value="1"/>
</dbReference>
<evidence type="ECO:0000256" key="14">
    <source>
        <dbReference type="ARBA" id="ARBA00023141"/>
    </source>
</evidence>
<evidence type="ECO:0000256" key="10">
    <source>
        <dbReference type="ARBA" id="ARBA00022723"/>
    </source>
</evidence>
<dbReference type="PANTHER" id="PTHR43622">
    <property type="entry name" value="3-DEHYDROQUINATE SYNTHASE"/>
    <property type="match status" value="1"/>
</dbReference>
<evidence type="ECO:0000256" key="3">
    <source>
        <dbReference type="ARBA" id="ARBA00004496"/>
    </source>
</evidence>
<evidence type="ECO:0000256" key="2">
    <source>
        <dbReference type="ARBA" id="ARBA00001911"/>
    </source>
</evidence>
<comment type="subcellular location">
    <subcellularLocation>
        <location evidence="3 17">Cytoplasm</location>
    </subcellularLocation>
</comment>
<keyword evidence="14 17" id="KW-0057">Aromatic amino acid biosynthesis</keyword>
<protein>
    <recommendedName>
        <fullName evidence="7 17">3-dehydroquinate synthase</fullName>
        <shortName evidence="17">DHQS</shortName>
        <ecNumber evidence="6 17">4.2.3.4</ecNumber>
    </recommendedName>
</protein>
<evidence type="ECO:0000256" key="4">
    <source>
        <dbReference type="ARBA" id="ARBA00004661"/>
    </source>
</evidence>
<dbReference type="SUPFAM" id="SSF56796">
    <property type="entry name" value="Dehydroquinate synthase-like"/>
    <property type="match status" value="1"/>
</dbReference>
<dbReference type="InterPro" id="IPR030960">
    <property type="entry name" value="DHQS/DOIS_N"/>
</dbReference>
<keyword evidence="11 17" id="KW-0547">Nucleotide-binding</keyword>
<evidence type="ECO:0000313" key="21">
    <source>
        <dbReference type="EMBL" id="MFC2948313.1"/>
    </source>
</evidence>
<evidence type="ECO:0000256" key="15">
    <source>
        <dbReference type="ARBA" id="ARBA00023239"/>
    </source>
</evidence>
<evidence type="ECO:0000259" key="19">
    <source>
        <dbReference type="Pfam" id="PF01761"/>
    </source>
</evidence>
<feature type="binding site" evidence="17">
    <location>
        <position position="138"/>
    </location>
    <ligand>
        <name>NAD(+)</name>
        <dbReference type="ChEBI" id="CHEBI:57540"/>
    </ligand>
</feature>
<evidence type="ECO:0000313" key="22">
    <source>
        <dbReference type="Proteomes" id="UP001595387"/>
    </source>
</evidence>
<dbReference type="Gene3D" id="3.40.50.1970">
    <property type="match status" value="1"/>
</dbReference>
<keyword evidence="22" id="KW-1185">Reference proteome</keyword>
<dbReference type="RefSeq" id="WP_390305232.1">
    <property type="nucleotide sequence ID" value="NZ_JBHRRZ010000014.1"/>
</dbReference>
<comment type="similarity">
    <text evidence="5 17">Belongs to the sugar phosphate cyclases superfamily. Dehydroquinate synthase family.</text>
</comment>
<dbReference type="Proteomes" id="UP001595387">
    <property type="component" value="Unassembled WGS sequence"/>
</dbReference>
<comment type="caution">
    <text evidence="21">The sequence shown here is derived from an EMBL/GenBank/DDBJ whole genome shotgun (WGS) entry which is preliminary data.</text>
</comment>
<keyword evidence="9 17" id="KW-0028">Amino-acid biosynthesis</keyword>
<evidence type="ECO:0000256" key="12">
    <source>
        <dbReference type="ARBA" id="ARBA00022833"/>
    </source>
</evidence>
<evidence type="ECO:0000256" key="17">
    <source>
        <dbReference type="HAMAP-Rule" id="MF_00110"/>
    </source>
</evidence>
<evidence type="ECO:0000256" key="18">
    <source>
        <dbReference type="SAM" id="Phobius"/>
    </source>
</evidence>
<organism evidence="21 22">
    <name type="scientific">Virgibacillus sediminis</name>
    <dbReference type="NCBI Taxonomy" id="202260"/>
    <lineage>
        <taxon>Bacteria</taxon>
        <taxon>Bacillati</taxon>
        <taxon>Bacillota</taxon>
        <taxon>Bacilli</taxon>
        <taxon>Bacillales</taxon>
        <taxon>Bacillaceae</taxon>
        <taxon>Virgibacillus</taxon>
    </lineage>
</organism>
<comment type="caution">
    <text evidence="17">Lacks conserved residue(s) required for the propagation of feature annotation.</text>
</comment>
<feature type="binding site" evidence="17">
    <location>
        <begin position="126"/>
        <end position="127"/>
    </location>
    <ligand>
        <name>NAD(+)</name>
        <dbReference type="ChEBI" id="CHEBI:57540"/>
    </ligand>
</feature>
<dbReference type="PIRSF" id="PIRSF001455">
    <property type="entry name" value="DHQ_synth"/>
    <property type="match status" value="1"/>
</dbReference>
<comment type="function">
    <text evidence="17">Catalyzes the conversion of 3-deoxy-D-arabino-heptulosonate 7-phosphate (DAHP) to dehydroquinate (DHQ).</text>
</comment>
<keyword evidence="18" id="KW-0812">Transmembrane</keyword>